<dbReference type="NCBIfam" id="NF033819">
    <property type="entry name" value="IS66_TnpB"/>
    <property type="match status" value="1"/>
</dbReference>
<evidence type="ECO:0000313" key="4">
    <source>
        <dbReference type="Proteomes" id="UP000254808"/>
    </source>
</evidence>
<keyword evidence="4" id="KW-1185">Reference proteome</keyword>
<dbReference type="Pfam" id="PF05717">
    <property type="entry name" value="TnpB_IS66"/>
    <property type="match status" value="1"/>
</dbReference>
<dbReference type="PANTHER" id="PTHR36455">
    <property type="match status" value="1"/>
</dbReference>
<sequence>MFGLNSTHTYHLYRKACDMRKSFDGLSGLVRNELGREPASGDVFVFVNRSRTLIKLLQWQSGGYVLYYKRLEQGTFAVPALGADTTRIRWPELVVMIEGIKVEHSGKLPCNRLKNEPEQAGN</sequence>
<dbReference type="KEGG" id="cprv:CYPRO_2049"/>
<proteinExistence type="predicted"/>
<reference evidence="1 4" key="1">
    <citation type="submission" date="2018-03" db="EMBL/GenBank/DDBJ databases">
        <title>Phenotypic and genomic properties of Cyclonatronum proteinivorum gen. nov., sp. nov., a haloalkaliphilic bacteroidete from soda lakes possessing Na+-translocating rhodopsin.</title>
        <authorList>
            <person name="Toshchakov S.V."/>
            <person name="Korzhenkov A."/>
            <person name="Samarov N.I."/>
            <person name="Kublanov I.V."/>
            <person name="Muntyan M.S."/>
            <person name="Sorokin D.Y."/>
        </authorList>
    </citation>
    <scope>NUCLEOTIDE SEQUENCE [LARGE SCALE GENOMIC DNA]</scope>
    <source>
        <strain evidence="1 4">Omega</strain>
    </source>
</reference>
<accession>A0A345UGB1</accession>
<dbReference type="Proteomes" id="UP000254808">
    <property type="component" value="Chromosome"/>
</dbReference>
<organism evidence="1 4">
    <name type="scientific">Cyclonatronum proteinivorum</name>
    <dbReference type="NCBI Taxonomy" id="1457365"/>
    <lineage>
        <taxon>Bacteria</taxon>
        <taxon>Pseudomonadati</taxon>
        <taxon>Balneolota</taxon>
        <taxon>Balneolia</taxon>
        <taxon>Balneolales</taxon>
        <taxon>Cyclonatronaceae</taxon>
        <taxon>Cyclonatronum</taxon>
    </lineage>
</organism>
<dbReference type="KEGG" id="cprv:CYPRO_1390"/>
<evidence type="ECO:0000313" key="2">
    <source>
        <dbReference type="EMBL" id="AXJ00646.1"/>
    </source>
</evidence>
<dbReference type="EMBL" id="CP027806">
    <property type="protein sequence ID" value="AXI99512.1"/>
    <property type="molecule type" value="Genomic_DNA"/>
</dbReference>
<evidence type="ECO:0000313" key="3">
    <source>
        <dbReference type="EMBL" id="AXJ01299.1"/>
    </source>
</evidence>
<dbReference type="KEGG" id="cprv:CYPRO_0225"/>
<dbReference type="EMBL" id="CP027806">
    <property type="protein sequence ID" value="AXJ01299.1"/>
    <property type="molecule type" value="Genomic_DNA"/>
</dbReference>
<dbReference type="EMBL" id="CP027806">
    <property type="protein sequence ID" value="AXJ00646.1"/>
    <property type="molecule type" value="Genomic_DNA"/>
</dbReference>
<dbReference type="OrthoDB" id="4956084at2"/>
<dbReference type="InterPro" id="IPR008878">
    <property type="entry name" value="Transposase_IS66_Orf2"/>
</dbReference>
<dbReference type="AlphaFoldDB" id="A0A345UGB1"/>
<protein>
    <submittedName>
        <fullName evidence="1">IS66 Orf2 like protein</fullName>
    </submittedName>
</protein>
<dbReference type="PANTHER" id="PTHR36455:SF1">
    <property type="entry name" value="BLR8292 PROTEIN"/>
    <property type="match status" value="1"/>
</dbReference>
<evidence type="ECO:0000313" key="1">
    <source>
        <dbReference type="EMBL" id="AXI99512.1"/>
    </source>
</evidence>
<dbReference type="RefSeq" id="WP_114982754.1">
    <property type="nucleotide sequence ID" value="NZ_CP027806.1"/>
</dbReference>
<gene>
    <name evidence="1" type="ORF">CYPRO_0225</name>
    <name evidence="2" type="ORF">CYPRO_1390</name>
    <name evidence="3" type="ORF">CYPRO_2049</name>
</gene>
<name>A0A345UGB1_9BACT</name>